<name>I4EJX0_9BACT</name>
<dbReference type="GO" id="GO:0005886">
    <property type="term" value="C:plasma membrane"/>
    <property type="evidence" value="ECO:0007669"/>
    <property type="project" value="UniProtKB-SubCell"/>
</dbReference>
<evidence type="ECO:0000256" key="4">
    <source>
        <dbReference type="ARBA" id="ARBA00022989"/>
    </source>
</evidence>
<dbReference type="GO" id="GO:0055091">
    <property type="term" value="P:phospholipid homeostasis"/>
    <property type="evidence" value="ECO:0007669"/>
    <property type="project" value="TreeGrafter"/>
</dbReference>
<keyword evidence="2" id="KW-1003">Cell membrane</keyword>
<dbReference type="PANTHER" id="PTHR34697">
    <property type="entry name" value="PHOSPHATIDYLGLYCEROL LYSYLTRANSFERASE"/>
    <property type="match status" value="1"/>
</dbReference>
<reference evidence="8 9" key="1">
    <citation type="journal article" date="2012" name="ISME J.">
        <title>Nitrification expanded: discovery, physiology and genomics of a nitrite-oxidizing bacterium from the phylum Chloroflexi.</title>
        <authorList>
            <person name="Sorokin D.Y."/>
            <person name="Lucker S."/>
            <person name="Vejmelkova D."/>
            <person name="Kostrikina N.A."/>
            <person name="Kleerebezem R."/>
            <person name="Rijpstra W.I."/>
            <person name="Damste J.S."/>
            <person name="Le Paslier D."/>
            <person name="Muyzer G."/>
            <person name="Wagner M."/>
            <person name="van Loosdrecht M.C."/>
            <person name="Daims H."/>
        </authorList>
    </citation>
    <scope>NUCLEOTIDE SEQUENCE [LARGE SCALE GENOMIC DNA]</scope>
    <source>
        <strain evidence="9">none</strain>
    </source>
</reference>
<evidence type="ECO:0000259" key="7">
    <source>
        <dbReference type="Pfam" id="PF09924"/>
    </source>
</evidence>
<evidence type="ECO:0000256" key="2">
    <source>
        <dbReference type="ARBA" id="ARBA00022475"/>
    </source>
</evidence>
<dbReference type="Proteomes" id="UP000004221">
    <property type="component" value="Unassembled WGS sequence"/>
</dbReference>
<keyword evidence="3" id="KW-0812">Transmembrane</keyword>
<dbReference type="AlphaFoldDB" id="I4EJX0"/>
<evidence type="ECO:0000313" key="8">
    <source>
        <dbReference type="EMBL" id="CCF84982.1"/>
    </source>
</evidence>
<dbReference type="GO" id="GO:0016755">
    <property type="term" value="F:aminoacyltransferase activity"/>
    <property type="evidence" value="ECO:0007669"/>
    <property type="project" value="TreeGrafter"/>
</dbReference>
<feature type="domain" description="Phosphatidylglycerol lysyltransferase C-terminal" evidence="7">
    <location>
        <begin position="1"/>
        <end position="89"/>
    </location>
</feature>
<gene>
    <name evidence="8" type="ORF">NITHO_4280002</name>
</gene>
<evidence type="ECO:0000313" key="9">
    <source>
        <dbReference type="Proteomes" id="UP000004221"/>
    </source>
</evidence>
<dbReference type="PANTHER" id="PTHR34697:SF2">
    <property type="entry name" value="PHOSPHATIDYLGLYCEROL LYSYLTRANSFERASE"/>
    <property type="match status" value="1"/>
</dbReference>
<evidence type="ECO:0000256" key="3">
    <source>
        <dbReference type="ARBA" id="ARBA00022692"/>
    </source>
</evidence>
<feature type="region of interest" description="Disordered" evidence="6">
    <location>
        <begin position="137"/>
        <end position="176"/>
    </location>
</feature>
<dbReference type="EMBL" id="CAGS01000366">
    <property type="protein sequence ID" value="CCF84982.1"/>
    <property type="molecule type" value="Genomic_DNA"/>
</dbReference>
<organism evidence="8 9">
    <name type="scientific">Nitrolancea hollandica Lb</name>
    <dbReference type="NCBI Taxonomy" id="1129897"/>
    <lineage>
        <taxon>Bacteria</taxon>
        <taxon>Pseudomonadati</taxon>
        <taxon>Thermomicrobiota</taxon>
        <taxon>Thermomicrobia</taxon>
        <taxon>Sphaerobacterales</taxon>
        <taxon>Sphaerobacterineae</taxon>
        <taxon>Sphaerobacteraceae</taxon>
        <taxon>Nitrolancea</taxon>
    </lineage>
</organism>
<protein>
    <recommendedName>
        <fullName evidence="7">Phosphatidylglycerol lysyltransferase C-terminal domain-containing protein</fullName>
    </recommendedName>
</protein>
<keyword evidence="4" id="KW-1133">Transmembrane helix</keyword>
<dbReference type="InterPro" id="IPR051211">
    <property type="entry name" value="PG_lysyltransferase"/>
</dbReference>
<evidence type="ECO:0000256" key="1">
    <source>
        <dbReference type="ARBA" id="ARBA00004651"/>
    </source>
</evidence>
<evidence type="ECO:0000256" key="6">
    <source>
        <dbReference type="SAM" id="MobiDB-lite"/>
    </source>
</evidence>
<accession>I4EJX0</accession>
<proteinExistence type="predicted"/>
<evidence type="ECO:0000256" key="5">
    <source>
        <dbReference type="ARBA" id="ARBA00023136"/>
    </source>
</evidence>
<dbReference type="Pfam" id="PF09924">
    <property type="entry name" value="LPG_synthase_C"/>
    <property type="match status" value="1"/>
</dbReference>
<comment type="caution">
    <text evidence="8">The sequence shown here is derived from an EMBL/GenBank/DDBJ whole genome shotgun (WGS) entry which is preliminary data.</text>
</comment>
<comment type="subcellular location">
    <subcellularLocation>
        <location evidence="1">Cell membrane</location>
        <topology evidence="1">Multi-pass membrane protein</topology>
    </subcellularLocation>
</comment>
<sequence length="176" mass="19812">MRRREEAFRGIMEFLIAESASVFKEEGACFISLGAAPLARASRNGNDDGVLENVLELLAGWLDTFYHFGSLYEFKRKFSPRWEPIFLIYPGAASLPRIGYALLRAYLPDLSRDDIRSMISGAVDALPRPWPFGRRQERECAASAPLPRPVSQQPEPDIEPRQPSTSSARRTPGDDR</sequence>
<keyword evidence="5" id="KW-0472">Membrane</keyword>
<keyword evidence="9" id="KW-1185">Reference proteome</keyword>
<dbReference type="InterPro" id="IPR024320">
    <property type="entry name" value="LPG_synthase_C"/>
</dbReference>